<feature type="transmembrane region" description="Helical" evidence="1">
    <location>
        <begin position="243"/>
        <end position="264"/>
    </location>
</feature>
<dbReference type="InterPro" id="IPR011701">
    <property type="entry name" value="MFS"/>
</dbReference>
<feature type="transmembrane region" description="Helical" evidence="1">
    <location>
        <begin position="71"/>
        <end position="92"/>
    </location>
</feature>
<accession>A0A3A9Z9J3</accession>
<dbReference type="Proteomes" id="UP000272474">
    <property type="component" value="Unassembled WGS sequence"/>
</dbReference>
<feature type="transmembrane region" description="Helical" evidence="1">
    <location>
        <begin position="308"/>
        <end position="325"/>
    </location>
</feature>
<evidence type="ECO:0000313" key="3">
    <source>
        <dbReference type="Proteomes" id="UP000272474"/>
    </source>
</evidence>
<dbReference type="AlphaFoldDB" id="A0A3A9Z9J3"/>
<dbReference type="SUPFAM" id="SSF103473">
    <property type="entry name" value="MFS general substrate transporter"/>
    <property type="match status" value="1"/>
</dbReference>
<feature type="transmembrane region" description="Helical" evidence="1">
    <location>
        <begin position="130"/>
        <end position="148"/>
    </location>
</feature>
<keyword evidence="1" id="KW-0472">Membrane</keyword>
<dbReference type="PANTHER" id="PTHR23542:SF1">
    <property type="entry name" value="MAJOR FACILITATOR SUPERFAMILY (MFS) PROFILE DOMAIN-CONTAINING PROTEIN"/>
    <property type="match status" value="1"/>
</dbReference>
<dbReference type="Pfam" id="PF07690">
    <property type="entry name" value="MFS_1"/>
    <property type="match status" value="1"/>
</dbReference>
<keyword evidence="1" id="KW-1133">Transmembrane helix</keyword>
<keyword evidence="3" id="KW-1185">Reference proteome</keyword>
<protein>
    <submittedName>
        <fullName evidence="2">MFS transporter</fullName>
    </submittedName>
</protein>
<dbReference type="InterPro" id="IPR036259">
    <property type="entry name" value="MFS_trans_sf"/>
</dbReference>
<feature type="transmembrane region" description="Helical" evidence="1">
    <location>
        <begin position="199"/>
        <end position="222"/>
    </location>
</feature>
<feature type="transmembrane region" description="Helical" evidence="1">
    <location>
        <begin position="276"/>
        <end position="296"/>
    </location>
</feature>
<dbReference type="Gene3D" id="1.20.1250.20">
    <property type="entry name" value="MFS general substrate transporter like domains"/>
    <property type="match status" value="1"/>
</dbReference>
<sequence length="423" mass="41795">MTGQASGEQSAGAREREAAAPGAGGLLGQYGPFLAHPGVAWPAGFGLLARLANGMLGLVFMLTAVEVTGSYAAAGATAALFTAASTVATPLWSRAADRLGPAPVLLVTGGGEAAVLSAEAWVTLGDGPGGLPLTLLAVTASGALLPPVSAVMRTQWSRMFAGSALRATAFAYETMVTDVVFIAGPAVVAGLTASASPGLALIAAAVATVAGCGALATGSRLLPGAPGGPRERHWLGALRSRRVRALLPVGFLLTGSISVIEVSLVSSADQEGRPDAAGVLIALLSVGGVAGGLLWGRRRQEARPRRDLLVWTGALTVGWGLLALAPHPWVLAGLLLLAGLALNPALTAQFSAMDDAAPPELATEAFGWLNGASSAGLTAGAAAVGPLVEAEAGHGFLVAAAMCAAGTALIAAGRPRAGTAPDT</sequence>
<feature type="transmembrane region" description="Helical" evidence="1">
    <location>
        <begin position="331"/>
        <end position="353"/>
    </location>
</feature>
<dbReference type="EMBL" id="RBAL01000004">
    <property type="protein sequence ID" value="RKN43986.1"/>
    <property type="molecule type" value="Genomic_DNA"/>
</dbReference>
<keyword evidence="1" id="KW-0812">Transmembrane</keyword>
<reference evidence="2 3" key="1">
    <citation type="journal article" date="2014" name="Int. J. Syst. Evol. Microbiol.">
        <title>Streptomyces hoynatensis sp. nov., isolated from deep marine sediment.</title>
        <authorList>
            <person name="Veyisoglu A."/>
            <person name="Sahin N."/>
        </authorList>
    </citation>
    <scope>NUCLEOTIDE SEQUENCE [LARGE SCALE GENOMIC DNA]</scope>
    <source>
        <strain evidence="2 3">KCTC 29097</strain>
    </source>
</reference>
<gene>
    <name evidence="2" type="ORF">D7294_09920</name>
</gene>
<dbReference type="RefSeq" id="WP_120677723.1">
    <property type="nucleotide sequence ID" value="NZ_RBAL01000004.1"/>
</dbReference>
<evidence type="ECO:0000256" key="1">
    <source>
        <dbReference type="SAM" id="Phobius"/>
    </source>
</evidence>
<feature type="transmembrane region" description="Helical" evidence="1">
    <location>
        <begin position="365"/>
        <end position="388"/>
    </location>
</feature>
<dbReference type="PANTHER" id="PTHR23542">
    <property type="match status" value="1"/>
</dbReference>
<feature type="transmembrane region" description="Helical" evidence="1">
    <location>
        <begin position="169"/>
        <end position="193"/>
    </location>
</feature>
<feature type="transmembrane region" description="Helical" evidence="1">
    <location>
        <begin position="47"/>
        <end position="65"/>
    </location>
</feature>
<dbReference type="GO" id="GO:0022857">
    <property type="term" value="F:transmembrane transporter activity"/>
    <property type="evidence" value="ECO:0007669"/>
    <property type="project" value="InterPro"/>
</dbReference>
<feature type="transmembrane region" description="Helical" evidence="1">
    <location>
        <begin position="394"/>
        <end position="413"/>
    </location>
</feature>
<dbReference type="OrthoDB" id="4229605at2"/>
<name>A0A3A9Z9J3_9ACTN</name>
<proteinExistence type="predicted"/>
<comment type="caution">
    <text evidence="2">The sequence shown here is derived from an EMBL/GenBank/DDBJ whole genome shotgun (WGS) entry which is preliminary data.</text>
</comment>
<organism evidence="2 3">
    <name type="scientific">Streptomyces hoynatensis</name>
    <dbReference type="NCBI Taxonomy" id="1141874"/>
    <lineage>
        <taxon>Bacteria</taxon>
        <taxon>Bacillati</taxon>
        <taxon>Actinomycetota</taxon>
        <taxon>Actinomycetes</taxon>
        <taxon>Kitasatosporales</taxon>
        <taxon>Streptomycetaceae</taxon>
        <taxon>Streptomyces</taxon>
    </lineage>
</organism>
<evidence type="ECO:0000313" key="2">
    <source>
        <dbReference type="EMBL" id="RKN43986.1"/>
    </source>
</evidence>